<evidence type="ECO:0000313" key="11">
    <source>
        <dbReference type="Proteomes" id="UP001165063"/>
    </source>
</evidence>
<keyword evidence="7 8" id="KW-0472">Membrane</keyword>
<dbReference type="InterPro" id="IPR050524">
    <property type="entry name" value="APC_YAT"/>
</dbReference>
<sequence length="202" mass="23047">MSLSQQGFGPDILGYVDRQGRPLVAVVIVLIVGSLCYLAAYSKEGEVFTWMLASYGLSSFLIWGCICVSHLRFRYALKLRGRGPNELPFASQSGIIGSVFGALCSFLILAIEFWVALFPVGENGPNVQSFFKSWMYVPVMVCLCLFYMFWKKDYRILLKSREIDLDTGRGPVDLTLLREEVAEEKAFLAACPWYYRFYKFWC</sequence>
<dbReference type="GO" id="GO:0015171">
    <property type="term" value="F:amino acid transmembrane transporter activity"/>
    <property type="evidence" value="ECO:0007669"/>
    <property type="project" value="TreeGrafter"/>
</dbReference>
<evidence type="ECO:0000256" key="5">
    <source>
        <dbReference type="ARBA" id="ARBA00022970"/>
    </source>
</evidence>
<dbReference type="Pfam" id="PF00324">
    <property type="entry name" value="AA_permease"/>
    <property type="match status" value="1"/>
</dbReference>
<evidence type="ECO:0000256" key="2">
    <source>
        <dbReference type="ARBA" id="ARBA00006983"/>
    </source>
</evidence>
<comment type="subcellular location">
    <subcellularLocation>
        <location evidence="1">Membrane</location>
        <topology evidence="1">Multi-pass membrane protein</topology>
    </subcellularLocation>
</comment>
<dbReference type="OrthoDB" id="3900342at2759"/>
<protein>
    <submittedName>
        <fullName evidence="10">Unnamed protein product</fullName>
    </submittedName>
</protein>
<keyword evidence="3" id="KW-0813">Transport</keyword>
<evidence type="ECO:0000256" key="8">
    <source>
        <dbReference type="SAM" id="Phobius"/>
    </source>
</evidence>
<dbReference type="GO" id="GO:0016020">
    <property type="term" value="C:membrane"/>
    <property type="evidence" value="ECO:0007669"/>
    <property type="project" value="UniProtKB-SubCell"/>
</dbReference>
<gene>
    <name evidence="10" type="ORF">Amon01_000124500</name>
</gene>
<evidence type="ECO:0000256" key="1">
    <source>
        <dbReference type="ARBA" id="ARBA00004141"/>
    </source>
</evidence>
<organism evidence="10 11">
    <name type="scientific">Ambrosiozyma monospora</name>
    <name type="common">Yeast</name>
    <name type="synonym">Endomycopsis monosporus</name>
    <dbReference type="NCBI Taxonomy" id="43982"/>
    <lineage>
        <taxon>Eukaryota</taxon>
        <taxon>Fungi</taxon>
        <taxon>Dikarya</taxon>
        <taxon>Ascomycota</taxon>
        <taxon>Saccharomycotina</taxon>
        <taxon>Pichiomycetes</taxon>
        <taxon>Pichiales</taxon>
        <taxon>Pichiaceae</taxon>
        <taxon>Ambrosiozyma</taxon>
    </lineage>
</organism>
<feature type="transmembrane region" description="Helical" evidence="8">
    <location>
        <begin position="94"/>
        <end position="121"/>
    </location>
</feature>
<evidence type="ECO:0000259" key="9">
    <source>
        <dbReference type="Pfam" id="PF00324"/>
    </source>
</evidence>
<name>A0A9W6YML9_AMBMO</name>
<dbReference type="Gene3D" id="1.20.1740.10">
    <property type="entry name" value="Amino acid/polyamine transporter I"/>
    <property type="match status" value="1"/>
</dbReference>
<dbReference type="Proteomes" id="UP001165063">
    <property type="component" value="Unassembled WGS sequence"/>
</dbReference>
<evidence type="ECO:0000256" key="4">
    <source>
        <dbReference type="ARBA" id="ARBA00022692"/>
    </source>
</evidence>
<keyword evidence="6 8" id="KW-1133">Transmembrane helix</keyword>
<dbReference type="AlphaFoldDB" id="A0A9W6YML9"/>
<keyword evidence="11" id="KW-1185">Reference proteome</keyword>
<proteinExistence type="inferred from homology"/>
<feature type="transmembrane region" description="Helical" evidence="8">
    <location>
        <begin position="133"/>
        <end position="150"/>
    </location>
</feature>
<dbReference type="PANTHER" id="PTHR43341:SF1">
    <property type="entry name" value="GENERAL AMINO-ACID PERMEASE GAP1"/>
    <property type="match status" value="1"/>
</dbReference>
<evidence type="ECO:0000313" key="10">
    <source>
        <dbReference type="EMBL" id="GMG20454.1"/>
    </source>
</evidence>
<dbReference type="InterPro" id="IPR004841">
    <property type="entry name" value="AA-permease/SLC12A_dom"/>
</dbReference>
<comment type="similarity">
    <text evidence="2">Belongs to the amino acid-polyamine-organocation (APC) superfamily. YAT (TC 2.A.3.10) family.</text>
</comment>
<feature type="domain" description="Amino acid permease/ SLC12A" evidence="9">
    <location>
        <begin position="2"/>
        <end position="155"/>
    </location>
</feature>
<evidence type="ECO:0000256" key="6">
    <source>
        <dbReference type="ARBA" id="ARBA00022989"/>
    </source>
</evidence>
<keyword evidence="5" id="KW-0029">Amino-acid transport</keyword>
<evidence type="ECO:0000256" key="7">
    <source>
        <dbReference type="ARBA" id="ARBA00023136"/>
    </source>
</evidence>
<dbReference type="EMBL" id="BSXU01000374">
    <property type="protein sequence ID" value="GMG20454.1"/>
    <property type="molecule type" value="Genomic_DNA"/>
</dbReference>
<reference evidence="10" key="1">
    <citation type="submission" date="2023-04" db="EMBL/GenBank/DDBJ databases">
        <title>Ambrosiozyma monospora NBRC 1965.</title>
        <authorList>
            <person name="Ichikawa N."/>
            <person name="Sato H."/>
            <person name="Tonouchi N."/>
        </authorList>
    </citation>
    <scope>NUCLEOTIDE SEQUENCE</scope>
    <source>
        <strain evidence="10">NBRC 1965</strain>
    </source>
</reference>
<feature type="transmembrane region" description="Helical" evidence="8">
    <location>
        <begin position="23"/>
        <end position="41"/>
    </location>
</feature>
<accession>A0A9W6YML9</accession>
<comment type="caution">
    <text evidence="10">The sequence shown here is derived from an EMBL/GenBank/DDBJ whole genome shotgun (WGS) entry which is preliminary data.</text>
</comment>
<keyword evidence="4 8" id="KW-0812">Transmembrane</keyword>
<dbReference type="PANTHER" id="PTHR43341">
    <property type="entry name" value="AMINO ACID PERMEASE"/>
    <property type="match status" value="1"/>
</dbReference>
<evidence type="ECO:0000256" key="3">
    <source>
        <dbReference type="ARBA" id="ARBA00022448"/>
    </source>
</evidence>
<feature type="transmembrane region" description="Helical" evidence="8">
    <location>
        <begin position="47"/>
        <end position="73"/>
    </location>
</feature>